<proteinExistence type="predicted"/>
<dbReference type="AlphaFoldDB" id="D4DUD2"/>
<name>D4DUD2_NEIEG</name>
<sequence>MFRWLFYILSNYGIPDNYTLIHIFRRPLATPKKTKGRPFGLSGKPPV</sequence>
<dbReference type="EMBL" id="ADBF01000253">
    <property type="protein sequence ID" value="EFE48715.1"/>
    <property type="molecule type" value="Genomic_DNA"/>
</dbReference>
<comment type="caution">
    <text evidence="1">The sequence shown here is derived from an EMBL/GenBank/DDBJ whole genome shotgun (WGS) entry which is preliminary data.</text>
</comment>
<organism evidence="1 2">
    <name type="scientific">Neisseria elongata subsp. glycolytica ATCC 29315</name>
    <dbReference type="NCBI Taxonomy" id="546263"/>
    <lineage>
        <taxon>Bacteria</taxon>
        <taxon>Pseudomonadati</taxon>
        <taxon>Pseudomonadota</taxon>
        <taxon>Betaproteobacteria</taxon>
        <taxon>Neisseriales</taxon>
        <taxon>Neisseriaceae</taxon>
        <taxon>Neisseria</taxon>
    </lineage>
</organism>
<evidence type="ECO:0000313" key="2">
    <source>
        <dbReference type="Proteomes" id="UP000005536"/>
    </source>
</evidence>
<dbReference type="Proteomes" id="UP000005536">
    <property type="component" value="Unassembled WGS sequence"/>
</dbReference>
<protein>
    <submittedName>
        <fullName evidence="1">Uncharacterized protein</fullName>
    </submittedName>
</protein>
<reference evidence="1 2" key="1">
    <citation type="submission" date="2010-02" db="EMBL/GenBank/DDBJ databases">
        <authorList>
            <person name="Weinstock G."/>
            <person name="Sodergren E."/>
            <person name="Clifton S."/>
            <person name="Fulton L."/>
            <person name="Fulton B."/>
            <person name="Courtney L."/>
            <person name="Fronick C."/>
            <person name="Harrison M."/>
            <person name="Strong C."/>
            <person name="Farmer C."/>
            <person name="Delahaunty K."/>
            <person name="Markovic C."/>
            <person name="Hall O."/>
            <person name="Minx P."/>
            <person name="Tomlinson C."/>
            <person name="Mitreva M."/>
            <person name="Nelson J."/>
            <person name="Hou S."/>
            <person name="Wollam A."/>
            <person name="Pepin K.H."/>
            <person name="Johnson M."/>
            <person name="Bhonagiri V."/>
            <person name="Zhang X."/>
            <person name="Suruliraj S."/>
            <person name="Warren W."/>
            <person name="Chinwalla A."/>
            <person name="Mardis E.R."/>
            <person name="Wilson R.K."/>
        </authorList>
    </citation>
    <scope>NUCLEOTIDE SEQUENCE [LARGE SCALE GENOMIC DNA]</scope>
    <source>
        <strain evidence="1 2">ATCC 29315</strain>
    </source>
</reference>
<gene>
    <name evidence="1" type="ORF">NEIELOOT_02691</name>
</gene>
<evidence type="ECO:0000313" key="1">
    <source>
        <dbReference type="EMBL" id="EFE48715.1"/>
    </source>
</evidence>
<accession>D4DUD2</accession>